<keyword evidence="3" id="KW-1185">Reference proteome</keyword>
<keyword evidence="1" id="KW-0472">Membrane</keyword>
<sequence length="170" mass="19234">MSVFEELGIDIGYVLLGVVGFSVILFLLVIILFVKNKNLKKNYKSFMSGSNGKDLEEIILSRFSEIDFLKLENKKIKTKLEGISETLLSTYQKIGIVKYDAFKEMGGKLSFSLALLNDNNDGFIINSMHSSREGCYTYIKEILKGESYVVLAEEEKLALEQAINSNNYME</sequence>
<evidence type="ECO:0000313" key="2">
    <source>
        <dbReference type="EMBL" id="SFO51312.1"/>
    </source>
</evidence>
<accession>A0A1I5HSP0</accession>
<dbReference type="OrthoDB" id="5244042at2"/>
<dbReference type="AlphaFoldDB" id="A0A1I5HSP0"/>
<proteinExistence type="predicted"/>
<dbReference type="Proteomes" id="UP000198806">
    <property type="component" value="Unassembled WGS sequence"/>
</dbReference>
<gene>
    <name evidence="2" type="ORF">SAMN04489757_13418</name>
</gene>
<protein>
    <recommendedName>
        <fullName evidence="4">DUF4446 domain-containing protein</fullName>
    </recommendedName>
</protein>
<organism evidence="2 3">
    <name type="scientific">Anaerocolumna aminovalerica</name>
    <dbReference type="NCBI Taxonomy" id="1527"/>
    <lineage>
        <taxon>Bacteria</taxon>
        <taxon>Bacillati</taxon>
        <taxon>Bacillota</taxon>
        <taxon>Clostridia</taxon>
        <taxon>Lachnospirales</taxon>
        <taxon>Lachnospiraceae</taxon>
        <taxon>Anaerocolumna</taxon>
    </lineage>
</organism>
<keyword evidence="1" id="KW-0812">Transmembrane</keyword>
<reference evidence="2 3" key="1">
    <citation type="submission" date="2016-10" db="EMBL/GenBank/DDBJ databases">
        <authorList>
            <person name="de Groot N.N."/>
        </authorList>
    </citation>
    <scope>NUCLEOTIDE SEQUENCE [LARGE SCALE GENOMIC DNA]</scope>
    <source>
        <strain evidence="2 3">DSM 1283</strain>
    </source>
</reference>
<evidence type="ECO:0008006" key="4">
    <source>
        <dbReference type="Google" id="ProtNLM"/>
    </source>
</evidence>
<dbReference type="RefSeq" id="WP_091687832.1">
    <property type="nucleotide sequence ID" value="NZ_BAABFM010000025.1"/>
</dbReference>
<feature type="transmembrane region" description="Helical" evidence="1">
    <location>
        <begin position="12"/>
        <end position="34"/>
    </location>
</feature>
<evidence type="ECO:0000256" key="1">
    <source>
        <dbReference type="SAM" id="Phobius"/>
    </source>
</evidence>
<dbReference type="STRING" id="1527.SAMN04489757_13418"/>
<dbReference type="InterPro" id="IPR027981">
    <property type="entry name" value="DUF4446"/>
</dbReference>
<name>A0A1I5HSP0_9FIRM</name>
<dbReference type="Pfam" id="PF14584">
    <property type="entry name" value="DUF4446"/>
    <property type="match status" value="1"/>
</dbReference>
<evidence type="ECO:0000313" key="3">
    <source>
        <dbReference type="Proteomes" id="UP000198806"/>
    </source>
</evidence>
<keyword evidence="1" id="KW-1133">Transmembrane helix</keyword>
<dbReference type="EMBL" id="FOWD01000034">
    <property type="protein sequence ID" value="SFO51312.1"/>
    <property type="molecule type" value="Genomic_DNA"/>
</dbReference>